<evidence type="ECO:0000256" key="4">
    <source>
        <dbReference type="ARBA" id="ARBA00022840"/>
    </source>
</evidence>
<dbReference type="Gene3D" id="1.10.510.10">
    <property type="entry name" value="Transferase(Phosphotransferase) domain 1"/>
    <property type="match status" value="1"/>
</dbReference>
<dbReference type="PANTHER" id="PTHR44329">
    <property type="entry name" value="SERINE/THREONINE-PROTEIN KINASE TNNI3K-RELATED"/>
    <property type="match status" value="1"/>
</dbReference>
<dbReference type="InterPro" id="IPR011009">
    <property type="entry name" value="Kinase-like_dom_sf"/>
</dbReference>
<evidence type="ECO:0000313" key="9">
    <source>
        <dbReference type="Proteomes" id="UP000247702"/>
    </source>
</evidence>
<feature type="domain" description="Protein kinase" evidence="7">
    <location>
        <begin position="1"/>
        <end position="260"/>
    </location>
</feature>
<organism evidence="8 9">
    <name type="scientific">Rhizophagus clarus</name>
    <dbReference type="NCBI Taxonomy" id="94130"/>
    <lineage>
        <taxon>Eukaryota</taxon>
        <taxon>Fungi</taxon>
        <taxon>Fungi incertae sedis</taxon>
        <taxon>Mucoromycota</taxon>
        <taxon>Glomeromycotina</taxon>
        <taxon>Glomeromycetes</taxon>
        <taxon>Glomerales</taxon>
        <taxon>Glomeraceae</taxon>
        <taxon>Rhizophagus</taxon>
    </lineage>
</organism>
<gene>
    <name evidence="8" type="ORF">RclHR1_13220001</name>
</gene>
<evidence type="ECO:0000256" key="1">
    <source>
        <dbReference type="ARBA" id="ARBA00022679"/>
    </source>
</evidence>
<dbReference type="PROSITE" id="PS50011">
    <property type="entry name" value="PROTEIN_KINASE_DOM"/>
    <property type="match status" value="1"/>
</dbReference>
<feature type="coiled-coil region" evidence="5">
    <location>
        <begin position="784"/>
        <end position="815"/>
    </location>
</feature>
<dbReference type="InterPro" id="IPR000719">
    <property type="entry name" value="Prot_kinase_dom"/>
</dbReference>
<keyword evidence="1" id="KW-0808">Transferase</keyword>
<dbReference type="SUPFAM" id="SSF56112">
    <property type="entry name" value="Protein kinase-like (PK-like)"/>
    <property type="match status" value="1"/>
</dbReference>
<keyword evidence="4" id="KW-0067">ATP-binding</keyword>
<keyword evidence="5" id="KW-0175">Coiled coil</keyword>
<dbReference type="InterPro" id="IPR051681">
    <property type="entry name" value="Ser/Thr_Kinases-Pseudokinases"/>
</dbReference>
<accession>A0A2Z6Q9D8</accession>
<name>A0A2Z6Q9D8_9GLOM</name>
<evidence type="ECO:0000313" key="8">
    <source>
        <dbReference type="EMBL" id="GBB86800.1"/>
    </source>
</evidence>
<comment type="caution">
    <text evidence="8">The sequence shown here is derived from an EMBL/GenBank/DDBJ whole genome shotgun (WGS) entry which is preliminary data.</text>
</comment>
<proteinExistence type="predicted"/>
<protein>
    <recommendedName>
        <fullName evidence="7">Protein kinase domain-containing protein</fullName>
    </recommendedName>
</protein>
<keyword evidence="3" id="KW-0418">Kinase</keyword>
<dbReference type="Pfam" id="PF07714">
    <property type="entry name" value="PK_Tyr_Ser-Thr"/>
    <property type="match status" value="1"/>
</dbReference>
<dbReference type="InterPro" id="IPR001245">
    <property type="entry name" value="Ser-Thr/Tyr_kinase_cat_dom"/>
</dbReference>
<keyword evidence="9" id="KW-1185">Reference proteome</keyword>
<evidence type="ECO:0000256" key="2">
    <source>
        <dbReference type="ARBA" id="ARBA00022741"/>
    </source>
</evidence>
<dbReference type="EMBL" id="BEXD01000361">
    <property type="protein sequence ID" value="GBB86800.1"/>
    <property type="molecule type" value="Genomic_DNA"/>
</dbReference>
<dbReference type="GO" id="GO:0004674">
    <property type="term" value="F:protein serine/threonine kinase activity"/>
    <property type="evidence" value="ECO:0007669"/>
    <property type="project" value="TreeGrafter"/>
</dbReference>
<evidence type="ECO:0000256" key="6">
    <source>
        <dbReference type="SAM" id="MobiDB-lite"/>
    </source>
</evidence>
<feature type="region of interest" description="Disordered" evidence="6">
    <location>
        <begin position="631"/>
        <end position="655"/>
    </location>
</feature>
<feature type="non-terminal residue" evidence="8">
    <location>
        <position position="1"/>
    </location>
</feature>
<sequence>SEFETSGNEIIDQFIFKNNLKWIPYNKFENIEYFDKGGFNENLKKILNEWKIIKYPYEIINVFGFTQNPITLDYMLIMEYANKGNLRKCLAEIASNWGQKLYMLYKIIEGLNNIHKENLIHYGFHDGNILCIKYNDTLYGVYISDYLGSYQSAKSFLKKDNIYGVVPFIAPEILKGEVYTQASDIYSFSMIMWEFTSGIPPFSDKAHDLQLALSICKGERPEIIDNIPQCYTNLMKKCWDEDPLKRPFASEVLDIIEKWIKFPHEKKIEDISKELKSNIMGLINAPIGYSNFNAEYHPQAYYTSRLLDFTSEEKNKLGLVALQQKNSQFEQDIQKLRLQIKEFAEKENTLQAQITFFQNEKQTLTNNLTEQLEQNKLYNQQVQDQINQLNQELVDLQQKNSQFEHNNQNLKLDLAVQIKKSAGEEVTLRTQIIDLQKEIYEKQLLSSNLAEQLEQNKLTNQRIQDQINQLKREKINLQEKLTKIETNIQELKSQQESLIEQKESLIEQKESLIEQKEQFEIKLGQSQDNCERIEQEKTELRNILGGLSADQKFNAKLKAKLKREINKLEQELKYEKQIKEQLVQALQIKEDKINELEKKLINLDNERINTLKNKRNELKKIKKELINKLSSGEDTKEAHKEREAKEKELDELEKELSRTDANRKKRFHNEVNKFMESKSDFLTSREEAINKLQNCYNHLKSYATDKEDKYIKEFQNTLVKYNDGFLKLNKGYDSLTNIVRENKELEVTLKINNILKLDSFNIDRYNIFNFAINSRKGTRTKLNSSMMEKDINSLKKNLDELKAELKQEREELKNLE</sequence>
<evidence type="ECO:0000256" key="5">
    <source>
        <dbReference type="SAM" id="Coils"/>
    </source>
</evidence>
<evidence type="ECO:0000256" key="3">
    <source>
        <dbReference type="ARBA" id="ARBA00022777"/>
    </source>
</evidence>
<keyword evidence="2" id="KW-0547">Nucleotide-binding</keyword>
<dbReference type="GO" id="GO:0005524">
    <property type="term" value="F:ATP binding"/>
    <property type="evidence" value="ECO:0007669"/>
    <property type="project" value="UniProtKB-KW"/>
</dbReference>
<reference evidence="8 9" key="1">
    <citation type="submission" date="2017-11" db="EMBL/GenBank/DDBJ databases">
        <title>The genome of Rhizophagus clarus HR1 reveals common genetic basis of auxotrophy among arbuscular mycorrhizal fungi.</title>
        <authorList>
            <person name="Kobayashi Y."/>
        </authorList>
    </citation>
    <scope>NUCLEOTIDE SEQUENCE [LARGE SCALE GENOMIC DNA]</scope>
    <source>
        <strain evidence="8 9">HR1</strain>
    </source>
</reference>
<dbReference type="AlphaFoldDB" id="A0A2Z6Q9D8"/>
<feature type="coiled-coil region" evidence="5">
    <location>
        <begin position="319"/>
        <end position="413"/>
    </location>
</feature>
<dbReference type="STRING" id="94130.A0A2Z6Q9D8"/>
<evidence type="ECO:0000259" key="7">
    <source>
        <dbReference type="PROSITE" id="PS50011"/>
    </source>
</evidence>
<dbReference type="PANTHER" id="PTHR44329:SF288">
    <property type="entry name" value="MITOGEN-ACTIVATED PROTEIN KINASE KINASE KINASE 20"/>
    <property type="match status" value="1"/>
</dbReference>
<dbReference type="Proteomes" id="UP000247702">
    <property type="component" value="Unassembled WGS sequence"/>
</dbReference>